<accession>A0A3A5K6C8</accession>
<keyword evidence="1" id="KW-0472">Membrane</keyword>
<name>A0A3A5K6C8_9ENTR</name>
<dbReference type="RefSeq" id="WP_120062981.1">
    <property type="nucleotide sequence ID" value="NZ_QZWH01000002.1"/>
</dbReference>
<reference evidence="2 3" key="1">
    <citation type="submission" date="2018-09" db="EMBL/GenBank/DDBJ databases">
        <title>Draft genome sequence of Buttiauxella izardii CCUG 35510T.</title>
        <authorList>
            <person name="Salva-Serra F."/>
            <person name="Marathe N."/>
            <person name="Moore E."/>
            <person name="Stadler-Svensson L."/>
            <person name="Engstrom-Jakobsson H."/>
        </authorList>
    </citation>
    <scope>NUCLEOTIDE SEQUENCE [LARGE SCALE GENOMIC DNA]</scope>
    <source>
        <strain evidence="2 3">CCUG 35510</strain>
    </source>
</reference>
<evidence type="ECO:0000256" key="1">
    <source>
        <dbReference type="SAM" id="Phobius"/>
    </source>
</evidence>
<evidence type="ECO:0000313" key="2">
    <source>
        <dbReference type="EMBL" id="RJT27794.1"/>
    </source>
</evidence>
<keyword evidence="1" id="KW-1133">Transmembrane helix</keyword>
<proteinExistence type="predicted"/>
<evidence type="ECO:0000313" key="3">
    <source>
        <dbReference type="Proteomes" id="UP000276295"/>
    </source>
</evidence>
<sequence length="100" mass="11428">MDEYIIAGAYFLFSLSGVLAGLWFRKQFPGRKLTPLVFLCYLLICVFYGLIHLTIVKYGYIIISTPINKWIEGNVIVRTIAAVFIIPQAFIGPSFYKSKR</sequence>
<dbReference type="EMBL" id="QZWH01000002">
    <property type="protein sequence ID" value="RJT27794.1"/>
    <property type="molecule type" value="Genomic_DNA"/>
</dbReference>
<gene>
    <name evidence="2" type="ORF">D6029_01030</name>
</gene>
<feature type="transmembrane region" description="Helical" evidence="1">
    <location>
        <begin position="36"/>
        <end position="63"/>
    </location>
</feature>
<protein>
    <submittedName>
        <fullName evidence="2">Uncharacterized protein</fullName>
    </submittedName>
</protein>
<feature type="transmembrane region" description="Helical" evidence="1">
    <location>
        <begin position="75"/>
        <end position="96"/>
    </location>
</feature>
<dbReference type="Proteomes" id="UP000276295">
    <property type="component" value="Unassembled WGS sequence"/>
</dbReference>
<organism evidence="2 3">
    <name type="scientific">Buttiauxella izardii</name>
    <dbReference type="NCBI Taxonomy" id="82991"/>
    <lineage>
        <taxon>Bacteria</taxon>
        <taxon>Pseudomonadati</taxon>
        <taxon>Pseudomonadota</taxon>
        <taxon>Gammaproteobacteria</taxon>
        <taxon>Enterobacterales</taxon>
        <taxon>Enterobacteriaceae</taxon>
        <taxon>Buttiauxella</taxon>
    </lineage>
</organism>
<keyword evidence="1" id="KW-0812">Transmembrane</keyword>
<keyword evidence="3" id="KW-1185">Reference proteome</keyword>
<feature type="transmembrane region" description="Helical" evidence="1">
    <location>
        <begin position="6"/>
        <end position="24"/>
    </location>
</feature>
<dbReference type="OrthoDB" id="9802365at2"/>
<dbReference type="AlphaFoldDB" id="A0A3A5K6C8"/>
<comment type="caution">
    <text evidence="2">The sequence shown here is derived from an EMBL/GenBank/DDBJ whole genome shotgun (WGS) entry which is preliminary data.</text>
</comment>